<keyword evidence="2" id="KW-1185">Reference proteome</keyword>
<reference evidence="1" key="1">
    <citation type="journal article" date="2014" name="Int. J. Syst. Evol. Microbiol.">
        <title>Complete genome sequence of Corynebacterium casei LMG S-19264T (=DSM 44701T), isolated from a smear-ripened cheese.</title>
        <authorList>
            <consortium name="US DOE Joint Genome Institute (JGI-PGF)"/>
            <person name="Walter F."/>
            <person name="Albersmeier A."/>
            <person name="Kalinowski J."/>
            <person name="Ruckert C."/>
        </authorList>
    </citation>
    <scope>NUCLEOTIDE SEQUENCE</scope>
    <source>
        <strain evidence="1">NBRC 110071</strain>
    </source>
</reference>
<evidence type="ECO:0000313" key="2">
    <source>
        <dbReference type="Proteomes" id="UP001161389"/>
    </source>
</evidence>
<proteinExistence type="predicted"/>
<dbReference type="AlphaFoldDB" id="A0AA37W7H9"/>
<gene>
    <name evidence="1" type="ORF">GCM10007876_18430</name>
</gene>
<accession>A0AA37W7H9</accession>
<comment type="caution">
    <text evidence="1">The sequence shown here is derived from an EMBL/GenBank/DDBJ whole genome shotgun (WGS) entry which is preliminary data.</text>
</comment>
<reference evidence="1" key="2">
    <citation type="submission" date="2023-01" db="EMBL/GenBank/DDBJ databases">
        <title>Draft genome sequence of Litoribrevibacter albus strain NBRC 110071.</title>
        <authorList>
            <person name="Sun Q."/>
            <person name="Mori K."/>
        </authorList>
    </citation>
    <scope>NUCLEOTIDE SEQUENCE</scope>
    <source>
        <strain evidence="1">NBRC 110071</strain>
    </source>
</reference>
<name>A0AA37W7H9_9GAMM</name>
<dbReference type="Proteomes" id="UP001161389">
    <property type="component" value="Unassembled WGS sequence"/>
</dbReference>
<dbReference type="RefSeq" id="WP_284380952.1">
    <property type="nucleotide sequence ID" value="NZ_BSNM01000011.1"/>
</dbReference>
<sequence length="176" mass="19998">MLVEELNIHANNKELISVERDCHDEELTGYILKADDNLVLMTLVDCDGIFEGFSVFKTDQITEVFWGNREHQALSILSNSVPSLPPPSFESFELEDIIIEASQKFSSVCLHSSHDEDNFDIAEIEAHDEEWLKIYTFGVKRTLSRMKKLVKVDSISRVVIDSPYQNGIVVLHSKGL</sequence>
<dbReference type="EMBL" id="BSNM01000011">
    <property type="protein sequence ID" value="GLQ31364.1"/>
    <property type="molecule type" value="Genomic_DNA"/>
</dbReference>
<evidence type="ECO:0000313" key="1">
    <source>
        <dbReference type="EMBL" id="GLQ31364.1"/>
    </source>
</evidence>
<protein>
    <submittedName>
        <fullName evidence="1">Uncharacterized protein</fullName>
    </submittedName>
</protein>
<organism evidence="1 2">
    <name type="scientific">Litoribrevibacter albus</name>
    <dbReference type="NCBI Taxonomy" id="1473156"/>
    <lineage>
        <taxon>Bacteria</taxon>
        <taxon>Pseudomonadati</taxon>
        <taxon>Pseudomonadota</taxon>
        <taxon>Gammaproteobacteria</taxon>
        <taxon>Oceanospirillales</taxon>
        <taxon>Oceanospirillaceae</taxon>
        <taxon>Litoribrevibacter</taxon>
    </lineage>
</organism>